<dbReference type="AlphaFoldDB" id="A0A2T7PWN4"/>
<gene>
    <name evidence="2" type="ORF">C0Q70_00400</name>
</gene>
<sequence length="134" mass="14492">MNDMASYWNSILRQTLSLALDLTRVQRADPPRHGVTFTHPTPLPPANTGYVLSPCQATLTWTELGCSTTDGLRHPPGDCPGSRAENVSGRTMADVVYTRRCQVSNSASTHGSGWTGEEIPWLSVQPGGKGQNEL</sequence>
<accession>A0A2T7PWN4</accession>
<evidence type="ECO:0000313" key="2">
    <source>
        <dbReference type="EMBL" id="PVD37798.1"/>
    </source>
</evidence>
<keyword evidence="3" id="KW-1185">Reference proteome</keyword>
<comment type="caution">
    <text evidence="2">The sequence shown here is derived from an EMBL/GenBank/DDBJ whole genome shotgun (WGS) entry which is preliminary data.</text>
</comment>
<feature type="region of interest" description="Disordered" evidence="1">
    <location>
        <begin position="107"/>
        <end position="134"/>
    </location>
</feature>
<organism evidence="2 3">
    <name type="scientific">Pomacea canaliculata</name>
    <name type="common">Golden apple snail</name>
    <dbReference type="NCBI Taxonomy" id="400727"/>
    <lineage>
        <taxon>Eukaryota</taxon>
        <taxon>Metazoa</taxon>
        <taxon>Spiralia</taxon>
        <taxon>Lophotrochozoa</taxon>
        <taxon>Mollusca</taxon>
        <taxon>Gastropoda</taxon>
        <taxon>Caenogastropoda</taxon>
        <taxon>Architaenioglossa</taxon>
        <taxon>Ampullarioidea</taxon>
        <taxon>Ampullariidae</taxon>
        <taxon>Pomacea</taxon>
    </lineage>
</organism>
<reference evidence="2 3" key="1">
    <citation type="submission" date="2018-04" db="EMBL/GenBank/DDBJ databases">
        <title>The genome of golden apple snail Pomacea canaliculata provides insight into stress tolerance and invasive adaptation.</title>
        <authorList>
            <person name="Liu C."/>
            <person name="Liu B."/>
            <person name="Ren Y."/>
            <person name="Zhang Y."/>
            <person name="Wang H."/>
            <person name="Li S."/>
            <person name="Jiang F."/>
            <person name="Yin L."/>
            <person name="Zhang G."/>
            <person name="Qian W."/>
            <person name="Fan W."/>
        </authorList>
    </citation>
    <scope>NUCLEOTIDE SEQUENCE [LARGE SCALE GENOMIC DNA]</scope>
    <source>
        <strain evidence="2">SZHN2017</strain>
        <tissue evidence="2">Muscle</tissue>
    </source>
</reference>
<name>A0A2T7PWN4_POMCA</name>
<protein>
    <submittedName>
        <fullName evidence="2">Uncharacterized protein</fullName>
    </submittedName>
</protein>
<dbReference type="Proteomes" id="UP000245119">
    <property type="component" value="Linkage Group LG1"/>
</dbReference>
<proteinExistence type="predicted"/>
<evidence type="ECO:0000256" key="1">
    <source>
        <dbReference type="SAM" id="MobiDB-lite"/>
    </source>
</evidence>
<dbReference type="EMBL" id="PZQS01000001">
    <property type="protein sequence ID" value="PVD37798.1"/>
    <property type="molecule type" value="Genomic_DNA"/>
</dbReference>
<evidence type="ECO:0000313" key="3">
    <source>
        <dbReference type="Proteomes" id="UP000245119"/>
    </source>
</evidence>